<dbReference type="EMBL" id="DS999644">
    <property type="protein sequence ID" value="EFE76365.2"/>
    <property type="molecule type" value="Genomic_DNA"/>
</dbReference>
<evidence type="ECO:0000313" key="1">
    <source>
        <dbReference type="EMBL" id="EFE76365.2"/>
    </source>
</evidence>
<dbReference type="Proteomes" id="UP000003986">
    <property type="component" value="Unassembled WGS sequence"/>
</dbReference>
<organism evidence="1 2">
    <name type="scientific">Streptomyces filamentosus NRRL 15998</name>
    <dbReference type="NCBI Taxonomy" id="457431"/>
    <lineage>
        <taxon>Bacteria</taxon>
        <taxon>Bacillati</taxon>
        <taxon>Actinomycetota</taxon>
        <taxon>Actinomycetes</taxon>
        <taxon>Kitasatosporales</taxon>
        <taxon>Streptomycetaceae</taxon>
        <taxon>Streptomyces</taxon>
    </lineage>
</organism>
<dbReference type="AlphaFoldDB" id="D6AV70"/>
<sequence>MTCHVASDVECSHSTLVTDEFVSLRFEWWTSRSRHQGVARSREWVSAAERFCGEPLPPSG</sequence>
<accession>D6AV70</accession>
<evidence type="ECO:0000313" key="2">
    <source>
        <dbReference type="Proteomes" id="UP000003986"/>
    </source>
</evidence>
<proteinExistence type="predicted"/>
<gene>
    <name evidence="1" type="ORF">SSGG_03732</name>
</gene>
<protein>
    <submittedName>
        <fullName evidence="1">Predicted protein</fullName>
    </submittedName>
</protein>
<reference evidence="2" key="1">
    <citation type="submission" date="2008-10" db="EMBL/GenBank/DDBJ databases">
        <authorList>
            <person name="Molnar K."/>
        </authorList>
    </citation>
    <scope>NUCLEOTIDE SEQUENCE [LARGE SCALE GENOMIC DNA]</scope>
    <source>
        <strain evidence="2">NRRL 15998</strain>
    </source>
</reference>
<reference evidence="2" key="2">
    <citation type="submission" date="2008-12" db="EMBL/GenBank/DDBJ databases">
        <title>Annotation of Streptomyces roseosporus strain NRRL 15998.</title>
        <authorList>
            <consortium name="The Broad Institute Genome Sequencing Platform"/>
            <consortium name="Broad Institute Microbial Sequencing Center"/>
            <person name="Fischbach M."/>
            <person name="Ward D."/>
            <person name="Young S."/>
            <person name="Kodira C.D."/>
            <person name="Zeng Q."/>
            <person name="Koehrsen M."/>
            <person name="Godfrey P."/>
            <person name="Alvarado L."/>
            <person name="Berlin A.M."/>
            <person name="Borenstein D."/>
            <person name="Chen Z."/>
            <person name="Engels R."/>
            <person name="Freedman E."/>
            <person name="Gellesch M."/>
            <person name="Goldberg J."/>
            <person name="Griggs A."/>
            <person name="Gujja S."/>
            <person name="Heiman D.I."/>
            <person name="Hepburn T.A."/>
            <person name="Howarth C."/>
            <person name="Jen D."/>
            <person name="Larson L."/>
            <person name="Lewis B."/>
            <person name="Mehta T."/>
            <person name="Park D."/>
            <person name="Pearson M."/>
            <person name="Roberts A."/>
            <person name="Saif S."/>
            <person name="Shea T.D."/>
            <person name="Shenoy N."/>
            <person name="Sisk P."/>
            <person name="Stolte C."/>
            <person name="Sykes S.N."/>
            <person name="Walk T."/>
            <person name="White J."/>
            <person name="Yandava C."/>
            <person name="Straight P."/>
            <person name="Clardy J."/>
            <person name="Hung D."/>
            <person name="Kolter R."/>
            <person name="Mekalanos J."/>
            <person name="Walker S."/>
            <person name="Walsh C.T."/>
            <person name="Wieland B.L.C."/>
            <person name="Ilzarbe M."/>
            <person name="Galagan J."/>
            <person name="Nusbaum C."/>
            <person name="Birren B."/>
        </authorList>
    </citation>
    <scope>NUCLEOTIDE SEQUENCE [LARGE SCALE GENOMIC DNA]</scope>
    <source>
        <strain evidence="2">NRRL 15998</strain>
    </source>
</reference>
<name>D6AV70_STRFL</name>